<keyword evidence="1" id="KW-1133">Transmembrane helix</keyword>
<organism evidence="2 3">
    <name type="scientific">Durusdinium trenchii</name>
    <dbReference type="NCBI Taxonomy" id="1381693"/>
    <lineage>
        <taxon>Eukaryota</taxon>
        <taxon>Sar</taxon>
        <taxon>Alveolata</taxon>
        <taxon>Dinophyceae</taxon>
        <taxon>Suessiales</taxon>
        <taxon>Symbiodiniaceae</taxon>
        <taxon>Durusdinium</taxon>
    </lineage>
</organism>
<dbReference type="Proteomes" id="UP001642484">
    <property type="component" value="Unassembled WGS sequence"/>
</dbReference>
<feature type="transmembrane region" description="Helical" evidence="1">
    <location>
        <begin position="147"/>
        <end position="166"/>
    </location>
</feature>
<accession>A0ABP0T0M9</accession>
<evidence type="ECO:0000256" key="1">
    <source>
        <dbReference type="SAM" id="Phobius"/>
    </source>
</evidence>
<comment type="caution">
    <text evidence="2">The sequence shown here is derived from an EMBL/GenBank/DDBJ whole genome shotgun (WGS) entry which is preliminary data.</text>
</comment>
<protein>
    <submittedName>
        <fullName evidence="2">Uncharacterized protein</fullName>
    </submittedName>
</protein>
<proteinExistence type="predicted"/>
<reference evidence="2 3" key="1">
    <citation type="submission" date="2024-02" db="EMBL/GenBank/DDBJ databases">
        <authorList>
            <person name="Chen Y."/>
            <person name="Shah S."/>
            <person name="Dougan E. K."/>
            <person name="Thang M."/>
            <person name="Chan C."/>
        </authorList>
    </citation>
    <scope>NUCLEOTIDE SEQUENCE [LARGE SCALE GENOMIC DNA]</scope>
</reference>
<name>A0ABP0T0M9_9DINO</name>
<keyword evidence="3" id="KW-1185">Reference proteome</keyword>
<dbReference type="EMBL" id="CAXAMN010028872">
    <property type="protein sequence ID" value="CAK9117974.1"/>
    <property type="molecule type" value="Genomic_DNA"/>
</dbReference>
<evidence type="ECO:0000313" key="2">
    <source>
        <dbReference type="EMBL" id="CAK9117974.1"/>
    </source>
</evidence>
<keyword evidence="1" id="KW-0812">Transmembrane</keyword>
<gene>
    <name evidence="2" type="ORF">CCMP2556_LOCUS55181</name>
</gene>
<keyword evidence="1" id="KW-0472">Membrane</keyword>
<sequence>MLPFARIAASTARRQCASRFFFHDPSALEPVLIGFSAEPQRRIASVMEMGRIRSALQSRLGLQAAVEKAAEAMEAAQEVFGIWILNRQKRLFRGVHGNLNPSLWRWYHRHGYWATRRKIIDFGTKRAHRYNQVEGFGKRSEGYMRKFAAWFGLPAISFVGSVFCFARCPAFDGLAVASGGVTSPTIGP</sequence>
<evidence type="ECO:0000313" key="3">
    <source>
        <dbReference type="Proteomes" id="UP001642484"/>
    </source>
</evidence>